<name>A0A4Q5IXB4_9ACTN</name>
<reference evidence="3 4" key="1">
    <citation type="submission" date="2019-01" db="EMBL/GenBank/DDBJ databases">
        <title>Nocardioides guangzhouensis sp. nov., an actinobacterium isolated from soil.</title>
        <authorList>
            <person name="Fu Y."/>
            <person name="Cai Y."/>
            <person name="Lin Z."/>
            <person name="Chen P."/>
        </authorList>
    </citation>
    <scope>NUCLEOTIDE SEQUENCE [LARGE SCALE GENOMIC DNA]</scope>
    <source>
        <strain evidence="3 4">NBRC 105384</strain>
    </source>
</reference>
<dbReference type="InterPro" id="IPR050469">
    <property type="entry name" value="Diguanylate_Cyclase"/>
</dbReference>
<proteinExistence type="predicted"/>
<dbReference type="InterPro" id="IPR043128">
    <property type="entry name" value="Rev_trsase/Diguanyl_cyclase"/>
</dbReference>
<dbReference type="EMBL" id="SDPU01000028">
    <property type="protein sequence ID" value="RYU10817.1"/>
    <property type="molecule type" value="Genomic_DNA"/>
</dbReference>
<dbReference type="Gene3D" id="3.30.70.270">
    <property type="match status" value="1"/>
</dbReference>
<dbReference type="GO" id="GO:0005886">
    <property type="term" value="C:plasma membrane"/>
    <property type="evidence" value="ECO:0007669"/>
    <property type="project" value="TreeGrafter"/>
</dbReference>
<dbReference type="RefSeq" id="WP_129988408.1">
    <property type="nucleotide sequence ID" value="NZ_SDPU01000028.1"/>
</dbReference>
<comment type="caution">
    <text evidence="3">The sequence shown here is derived from an EMBL/GenBank/DDBJ whole genome shotgun (WGS) entry which is preliminary data.</text>
</comment>
<protein>
    <submittedName>
        <fullName evidence="3">GGDEF domain-containing protein</fullName>
    </submittedName>
</protein>
<feature type="transmembrane region" description="Helical" evidence="1">
    <location>
        <begin position="27"/>
        <end position="46"/>
    </location>
</feature>
<dbReference type="PROSITE" id="PS50887">
    <property type="entry name" value="GGDEF"/>
    <property type="match status" value="1"/>
</dbReference>
<dbReference type="SUPFAM" id="SSF55073">
    <property type="entry name" value="Nucleotide cyclase"/>
    <property type="match status" value="1"/>
</dbReference>
<dbReference type="GO" id="GO:1902201">
    <property type="term" value="P:negative regulation of bacterial-type flagellum-dependent cell motility"/>
    <property type="evidence" value="ECO:0007669"/>
    <property type="project" value="TreeGrafter"/>
</dbReference>
<dbReference type="CDD" id="cd01949">
    <property type="entry name" value="GGDEF"/>
    <property type="match status" value="1"/>
</dbReference>
<dbReference type="SMART" id="SM00267">
    <property type="entry name" value="GGDEF"/>
    <property type="match status" value="1"/>
</dbReference>
<dbReference type="AlphaFoldDB" id="A0A4Q5IXB4"/>
<evidence type="ECO:0000256" key="1">
    <source>
        <dbReference type="SAM" id="Phobius"/>
    </source>
</evidence>
<dbReference type="Proteomes" id="UP000291189">
    <property type="component" value="Unassembled WGS sequence"/>
</dbReference>
<keyword evidence="1" id="KW-1133">Transmembrane helix</keyword>
<dbReference type="GO" id="GO:0052621">
    <property type="term" value="F:diguanylate cyclase activity"/>
    <property type="evidence" value="ECO:0007669"/>
    <property type="project" value="TreeGrafter"/>
</dbReference>
<dbReference type="GO" id="GO:0043709">
    <property type="term" value="P:cell adhesion involved in single-species biofilm formation"/>
    <property type="evidence" value="ECO:0007669"/>
    <property type="project" value="TreeGrafter"/>
</dbReference>
<dbReference type="InterPro" id="IPR029787">
    <property type="entry name" value="Nucleotide_cyclase"/>
</dbReference>
<accession>A0A4Q5IXB4</accession>
<feature type="transmembrane region" description="Helical" evidence="1">
    <location>
        <begin position="128"/>
        <end position="153"/>
    </location>
</feature>
<dbReference type="PANTHER" id="PTHR45138:SF9">
    <property type="entry name" value="DIGUANYLATE CYCLASE DGCM-RELATED"/>
    <property type="match status" value="1"/>
</dbReference>
<organism evidence="3 4">
    <name type="scientific">Nocardioides iriomotensis</name>
    <dbReference type="NCBI Taxonomy" id="715784"/>
    <lineage>
        <taxon>Bacteria</taxon>
        <taxon>Bacillati</taxon>
        <taxon>Actinomycetota</taxon>
        <taxon>Actinomycetes</taxon>
        <taxon>Propionibacteriales</taxon>
        <taxon>Nocardioidaceae</taxon>
        <taxon>Nocardioides</taxon>
    </lineage>
</organism>
<evidence type="ECO:0000313" key="3">
    <source>
        <dbReference type="EMBL" id="RYU10817.1"/>
    </source>
</evidence>
<keyword evidence="4" id="KW-1185">Reference proteome</keyword>
<feature type="transmembrane region" description="Helical" evidence="1">
    <location>
        <begin position="209"/>
        <end position="227"/>
    </location>
</feature>
<feature type="transmembrane region" description="Helical" evidence="1">
    <location>
        <begin position="94"/>
        <end position="116"/>
    </location>
</feature>
<gene>
    <name evidence="3" type="ORF">ETU37_16375</name>
</gene>
<dbReference type="InterPro" id="IPR000160">
    <property type="entry name" value="GGDEF_dom"/>
</dbReference>
<dbReference type="PANTHER" id="PTHR45138">
    <property type="entry name" value="REGULATORY COMPONENTS OF SENSORY TRANSDUCTION SYSTEM"/>
    <property type="match status" value="1"/>
</dbReference>
<sequence>MSANGDSGTAGADTAERSAFSATPLRVQVLIVAAIAVALVVPFALADAGRTGTAHQPILTALLLVLLSALNVELGRIAEGGLVDSQRPHKALSAWAFTSALLLPTPYLVPVVAISYAHARWRGLRVPLWKWVGSAAYLVIAGFVAGVFAAFVMGDETNFVHGNGFSGTVAVVLAAVAFLAVETGLFHLSAYLNHAGDEEWLRRTLRSRSFYTTEASVLLLGGLFAAIWTGGPWFVLLVIPVYGLAQRAALHDSLREQAEVDDKTGLLRFESWRRLAVLGRERCIARRQPWSIAFVDLDYFKRYNDAWGHLVGDEALVVVADTLRSQVRADDLIARFGGEEFCVFLPATPYDEASAVAERLRRAIAEAVMPTSGERVTVSVGVAGVTQHELGVELAETMTQADQALFEAKALGRDRVSARSYVAPPDAPDRVEAVWVSAT</sequence>
<keyword evidence="1" id="KW-0812">Transmembrane</keyword>
<feature type="transmembrane region" description="Helical" evidence="1">
    <location>
        <begin position="58"/>
        <end position="74"/>
    </location>
</feature>
<dbReference type="NCBIfam" id="TIGR00254">
    <property type="entry name" value="GGDEF"/>
    <property type="match status" value="1"/>
</dbReference>
<feature type="domain" description="GGDEF" evidence="2">
    <location>
        <begin position="288"/>
        <end position="421"/>
    </location>
</feature>
<keyword evidence="1" id="KW-0472">Membrane</keyword>
<evidence type="ECO:0000259" key="2">
    <source>
        <dbReference type="PROSITE" id="PS50887"/>
    </source>
</evidence>
<evidence type="ECO:0000313" key="4">
    <source>
        <dbReference type="Proteomes" id="UP000291189"/>
    </source>
</evidence>
<dbReference type="FunFam" id="3.30.70.270:FF:000001">
    <property type="entry name" value="Diguanylate cyclase domain protein"/>
    <property type="match status" value="1"/>
</dbReference>
<feature type="transmembrane region" description="Helical" evidence="1">
    <location>
        <begin position="165"/>
        <end position="188"/>
    </location>
</feature>
<dbReference type="Pfam" id="PF00990">
    <property type="entry name" value="GGDEF"/>
    <property type="match status" value="1"/>
</dbReference>
<dbReference type="OrthoDB" id="23692at2"/>